<dbReference type="InterPro" id="IPR007055">
    <property type="entry name" value="BON_dom"/>
</dbReference>
<dbReference type="PANTHER" id="PTHR34606">
    <property type="entry name" value="BON DOMAIN-CONTAINING PROTEIN"/>
    <property type="match status" value="1"/>
</dbReference>
<organism evidence="3 4">
    <name type="scientific">Micavibrio aeruginosavorus (strain ARL-13)</name>
    <dbReference type="NCBI Taxonomy" id="856793"/>
    <lineage>
        <taxon>Bacteria</taxon>
        <taxon>Pseudomonadati</taxon>
        <taxon>Bdellovibrionota</taxon>
        <taxon>Bdellovibrionia</taxon>
        <taxon>Bdellovibrionales</taxon>
        <taxon>Pseudobdellovibrionaceae</taxon>
        <taxon>Micavibrio</taxon>
    </lineage>
</organism>
<dbReference type="RefSeq" id="WP_014102075.1">
    <property type="nucleotide sequence ID" value="NC_016026.1"/>
</dbReference>
<dbReference type="KEGG" id="mai:MICA_515"/>
<accession>G2KLM2</accession>
<dbReference type="HOGENOM" id="CLU_083606_5_2_5"/>
<feature type="chain" id="PRO_5003432404" evidence="1">
    <location>
        <begin position="22"/>
        <end position="206"/>
    </location>
</feature>
<feature type="signal peptide" evidence="1">
    <location>
        <begin position="1"/>
        <end position="21"/>
    </location>
</feature>
<gene>
    <name evidence="3" type="ordered locus">MICA_515</name>
</gene>
<keyword evidence="1" id="KW-0732">Signal</keyword>
<evidence type="ECO:0000313" key="3">
    <source>
        <dbReference type="EMBL" id="AEP08852.1"/>
    </source>
</evidence>
<dbReference type="eggNOG" id="COG2823">
    <property type="taxonomic scope" value="Bacteria"/>
</dbReference>
<sequence>MKISTSSGFMALACATMLALGACSPLGVATGAGATVGIAAAGEGGISGAATDVRIRTQINESWFRHDVDMFRKVGLTVDQGRVLLTGIVQNPDHRVEAVRLVWQVEGVKQVINEIRVDESAGFVSYANDAWISANMRTSMTFDRNILSINYSIDTVDGTVYIMGVARDQAELDRVIALAKNIRGVKQVVSYAKMLGEPIVSQAGQQ</sequence>
<dbReference type="PROSITE" id="PS50914">
    <property type="entry name" value="BON"/>
    <property type="match status" value="2"/>
</dbReference>
<dbReference type="Gene3D" id="3.30.1340.30">
    <property type="match status" value="1"/>
</dbReference>
<dbReference type="InterPro" id="IPR051686">
    <property type="entry name" value="Lipoprotein_DolP"/>
</dbReference>
<reference evidence="3 4" key="1">
    <citation type="journal article" date="2011" name="BMC Genomics">
        <title>Genomic insights into an obligate epibiotic bacterial predator: Micavibrio aeruginosavorus ARL-13.</title>
        <authorList>
            <person name="Wang Z."/>
            <person name="Kadouri D."/>
            <person name="Wu M."/>
        </authorList>
    </citation>
    <scope>NUCLEOTIDE SEQUENCE [LARGE SCALE GENOMIC DNA]</scope>
    <source>
        <strain evidence="3 4">ARL-13</strain>
    </source>
</reference>
<dbReference type="InterPro" id="IPR014004">
    <property type="entry name" value="Transpt-assoc_nodulatn_dom_bac"/>
</dbReference>
<name>G2KLM2_MICAA</name>
<keyword evidence="4" id="KW-1185">Reference proteome</keyword>
<protein>
    <submittedName>
        <fullName evidence="3">Putative phospholipid-binding domain protein</fullName>
    </submittedName>
</protein>
<dbReference type="PANTHER" id="PTHR34606:SF15">
    <property type="entry name" value="BON DOMAIN-CONTAINING PROTEIN"/>
    <property type="match status" value="1"/>
</dbReference>
<evidence type="ECO:0000313" key="4">
    <source>
        <dbReference type="Proteomes" id="UP000009286"/>
    </source>
</evidence>
<dbReference type="Proteomes" id="UP000009286">
    <property type="component" value="Chromosome"/>
</dbReference>
<dbReference type="EMBL" id="CP002382">
    <property type="protein sequence ID" value="AEP08852.1"/>
    <property type="molecule type" value="Genomic_DNA"/>
</dbReference>
<dbReference type="Pfam" id="PF04972">
    <property type="entry name" value="BON"/>
    <property type="match status" value="2"/>
</dbReference>
<dbReference type="PROSITE" id="PS51257">
    <property type="entry name" value="PROKAR_LIPOPROTEIN"/>
    <property type="match status" value="1"/>
</dbReference>
<feature type="domain" description="BON" evidence="2">
    <location>
        <begin position="128"/>
        <end position="196"/>
    </location>
</feature>
<dbReference type="OrthoDB" id="8479706at2"/>
<evidence type="ECO:0000259" key="2">
    <source>
        <dbReference type="PROSITE" id="PS50914"/>
    </source>
</evidence>
<dbReference type="AlphaFoldDB" id="G2KLM2"/>
<dbReference type="STRING" id="856793.MICA_515"/>
<dbReference type="SMART" id="SM00749">
    <property type="entry name" value="BON"/>
    <property type="match status" value="2"/>
</dbReference>
<proteinExistence type="predicted"/>
<evidence type="ECO:0000256" key="1">
    <source>
        <dbReference type="SAM" id="SignalP"/>
    </source>
</evidence>
<feature type="domain" description="BON" evidence="2">
    <location>
        <begin position="51"/>
        <end position="119"/>
    </location>
</feature>